<evidence type="ECO:0000313" key="4">
    <source>
        <dbReference type="Proteomes" id="UP000182814"/>
    </source>
</evidence>
<dbReference type="Proteomes" id="UP000182814">
    <property type="component" value="Chromosome I"/>
</dbReference>
<evidence type="ECO:0000259" key="2">
    <source>
        <dbReference type="Pfam" id="PF04830"/>
    </source>
</evidence>
<feature type="transmembrane region" description="Helical" evidence="1">
    <location>
        <begin position="65"/>
        <end position="86"/>
    </location>
</feature>
<evidence type="ECO:0000256" key="1">
    <source>
        <dbReference type="SAM" id="Phobius"/>
    </source>
</evidence>
<reference evidence="4" key="1">
    <citation type="submission" date="2016-10" db="EMBL/GenBank/DDBJ databases">
        <authorList>
            <person name="Varghese N."/>
            <person name="Submissions S."/>
        </authorList>
    </citation>
    <scope>NUCLEOTIDE SEQUENCE [LARGE SCALE GENOMIC DNA]</scope>
    <source>
        <strain evidence="4">BS3782</strain>
    </source>
</reference>
<keyword evidence="4" id="KW-1185">Reference proteome</keyword>
<sequence>MDGLNIDIKQINQKSVSQTIDAMVQADPQLAWLKEAEKRGDVDWRLIKETHESFKYSSSSLGQGAMLAIIIIVTVLTAGAASAAVASASTAMGATAGGTMAAASAATAATATAAATSATAAGLGNVIATGVLTSMASTAAVSTINNKGNIGATFKDVFSSENLKGYVLAGATAGIAAQFGFNPTKLTFDSAGIKAVAIKIAADTVAKTAIMGGSLTDNLVDATLGAGISIAGAIGANKIGDVTLFENGKLTKLAMHAALGGLMAEAMGGDFRTGALAAGANEAVVDFLADKLLPVGVDKNSLEYQQGVSKLLAASQLVGVLTAAVTGGDASAAAAVTANATQYNNLDHPSAERLLKELQGCRATEGCSAQNIREIVAQYEDLSTKRSMAINACDSRACVESIQKSAVLLEAPVAKDLMDFLRRNISYDMAGLLTGNPGAIAVPSQGVDGWGALFTSDKQMAFAKNLKEGWLTPAELAGVDQWVKETSWMDQAAGQPLSLNERATLMTELQTAVGILLIGKSSPPSTSIEFGKKLTRNSSGQIEAQTTPAEAIKMLEFNGYTKSFSKDGTVSILVKGDRTYRFYPKSTSTNEPTASLDIAGIKKTIVKIRLKGE</sequence>
<keyword evidence="1" id="KW-1133">Transmembrane helix</keyword>
<organism evidence="3 4">
    <name type="scientific">Pseudomonas lini</name>
    <dbReference type="NCBI Taxonomy" id="163011"/>
    <lineage>
        <taxon>Bacteria</taxon>
        <taxon>Pseudomonadati</taxon>
        <taxon>Pseudomonadota</taxon>
        <taxon>Gammaproteobacteria</taxon>
        <taxon>Pseudomonadales</taxon>
        <taxon>Pseudomonadaceae</taxon>
        <taxon>Pseudomonas</taxon>
    </lineage>
</organism>
<feature type="domain" description="DUF637" evidence="2">
    <location>
        <begin position="129"/>
        <end position="278"/>
    </location>
</feature>
<evidence type="ECO:0000313" key="3">
    <source>
        <dbReference type="EMBL" id="SDS87691.1"/>
    </source>
</evidence>
<dbReference type="InterPro" id="IPR006915">
    <property type="entry name" value="DUF637_hemagglutn_put"/>
</dbReference>
<dbReference type="Pfam" id="PF04830">
    <property type="entry name" value="DUF637"/>
    <property type="match status" value="1"/>
</dbReference>
<keyword evidence="1" id="KW-0472">Membrane</keyword>
<dbReference type="AlphaFoldDB" id="A0A1H1VT89"/>
<name>A0A1H1VT89_9PSED</name>
<gene>
    <name evidence="3" type="ORF">SAMN04490191_2537</name>
</gene>
<dbReference type="EMBL" id="LT629746">
    <property type="protein sequence ID" value="SDS87691.1"/>
    <property type="molecule type" value="Genomic_DNA"/>
</dbReference>
<proteinExistence type="predicted"/>
<keyword evidence="1" id="KW-0812">Transmembrane</keyword>
<protein>
    <submittedName>
        <fullName evidence="3">Possible hemagglutinin</fullName>
    </submittedName>
</protein>
<accession>A0A1H1VT89</accession>